<dbReference type="PANTHER" id="PTHR10380">
    <property type="entry name" value="CUTICLE PROTEIN"/>
    <property type="match status" value="1"/>
</dbReference>
<keyword evidence="2 5" id="KW-0732">Signal</keyword>
<evidence type="ECO:0000256" key="5">
    <source>
        <dbReference type="SAM" id="SignalP"/>
    </source>
</evidence>
<dbReference type="InterPro" id="IPR000618">
    <property type="entry name" value="Insect_cuticle"/>
</dbReference>
<dbReference type="PANTHER" id="PTHR10380:SF218">
    <property type="entry name" value="ADULT CUTICLE PROTEIN 65AA-RELATED"/>
    <property type="match status" value="1"/>
</dbReference>
<reference evidence="6" key="1">
    <citation type="journal article" date="2014" name="BMC Genomics">
        <title>Characterizing the developmental transcriptome of the oriental fruit fly, Bactrocera dorsalis (Diptera: Tephritidae) through comparative genomic analysis with Drosophila melanogaster utilizing modENCODE datasets.</title>
        <authorList>
            <person name="Geib S.M."/>
            <person name="Calla B."/>
            <person name="Hall B."/>
            <person name="Hou S."/>
            <person name="Manoukis N.C."/>
        </authorList>
    </citation>
    <scope>NUCLEOTIDE SEQUENCE</scope>
    <source>
        <strain evidence="6">Punador</strain>
    </source>
</reference>
<dbReference type="GO" id="GO:0062129">
    <property type="term" value="C:chitin-based extracellular matrix"/>
    <property type="evidence" value="ECO:0007669"/>
    <property type="project" value="TreeGrafter"/>
</dbReference>
<sequence>MKAAIIFACLLAVAFARPEAEIVKLDSDVGPESYSFDVQTSDGTQKSEAGKLKNVGSENEAIDVTGSYSWVDEKTGEKFTVTYVANENGFQPTGAHLPVPPVV</sequence>
<keyword evidence="1 3" id="KW-0193">Cuticle</keyword>
<accession>A0A034WV09</accession>
<name>A0A034WV09_BACDO</name>
<dbReference type="OrthoDB" id="7255276at2759"/>
<evidence type="ECO:0000256" key="4">
    <source>
        <dbReference type="SAM" id="MobiDB-lite"/>
    </source>
</evidence>
<organism evidence="6">
    <name type="scientific">Bactrocera dorsalis</name>
    <name type="common">Oriental fruit fly</name>
    <name type="synonym">Dacus dorsalis</name>
    <dbReference type="NCBI Taxonomy" id="27457"/>
    <lineage>
        <taxon>Eukaryota</taxon>
        <taxon>Metazoa</taxon>
        <taxon>Ecdysozoa</taxon>
        <taxon>Arthropoda</taxon>
        <taxon>Hexapoda</taxon>
        <taxon>Insecta</taxon>
        <taxon>Pterygota</taxon>
        <taxon>Neoptera</taxon>
        <taxon>Endopterygota</taxon>
        <taxon>Diptera</taxon>
        <taxon>Brachycera</taxon>
        <taxon>Muscomorpha</taxon>
        <taxon>Tephritoidea</taxon>
        <taxon>Tephritidae</taxon>
        <taxon>Bactrocera</taxon>
        <taxon>Bactrocera</taxon>
    </lineage>
</organism>
<feature type="region of interest" description="Disordered" evidence="4">
    <location>
        <begin position="34"/>
        <end position="54"/>
    </location>
</feature>
<dbReference type="RefSeq" id="XP_011212857.2">
    <property type="nucleotide sequence ID" value="XM_011214555.4"/>
</dbReference>
<protein>
    <submittedName>
        <fullName evidence="6">Larval cuticle protein 5</fullName>
    </submittedName>
</protein>
<gene>
    <name evidence="6" type="primary">LCP5</name>
</gene>
<evidence type="ECO:0000256" key="3">
    <source>
        <dbReference type="PROSITE-ProRule" id="PRU00497"/>
    </source>
</evidence>
<feature type="chain" id="PRO_5044537804" evidence="5">
    <location>
        <begin position="17"/>
        <end position="103"/>
    </location>
</feature>
<dbReference type="AlphaFoldDB" id="A0A034WV09"/>
<evidence type="ECO:0000256" key="2">
    <source>
        <dbReference type="ARBA" id="ARBA00022729"/>
    </source>
</evidence>
<dbReference type="GeneID" id="105232741"/>
<proteinExistence type="predicted"/>
<dbReference type="InterPro" id="IPR031305">
    <property type="entry name" value="Casein_CS"/>
</dbReference>
<feature type="compositionally biased region" description="Polar residues" evidence="4">
    <location>
        <begin position="36"/>
        <end position="47"/>
    </location>
</feature>
<dbReference type="PROSITE" id="PS51155">
    <property type="entry name" value="CHIT_BIND_RR_2"/>
    <property type="match status" value="1"/>
</dbReference>
<feature type="signal peptide" evidence="5">
    <location>
        <begin position="1"/>
        <end position="16"/>
    </location>
</feature>
<dbReference type="PROSITE" id="PS00306">
    <property type="entry name" value="CASEIN_ALPHA_BETA"/>
    <property type="match status" value="1"/>
</dbReference>
<evidence type="ECO:0000313" key="6">
    <source>
        <dbReference type="EMBL" id="JAC58040.1"/>
    </source>
</evidence>
<evidence type="ECO:0000256" key="1">
    <source>
        <dbReference type="ARBA" id="ARBA00022460"/>
    </source>
</evidence>
<dbReference type="KEGG" id="bdr:105232741"/>
<dbReference type="GO" id="GO:0008010">
    <property type="term" value="F:structural constituent of chitin-based larval cuticle"/>
    <property type="evidence" value="ECO:0007669"/>
    <property type="project" value="TreeGrafter"/>
</dbReference>
<dbReference type="EMBL" id="GAKP01000912">
    <property type="protein sequence ID" value="JAC58040.1"/>
    <property type="molecule type" value="Transcribed_RNA"/>
</dbReference>
<dbReference type="Pfam" id="PF00379">
    <property type="entry name" value="Chitin_bind_4"/>
    <property type="match status" value="1"/>
</dbReference>
<dbReference type="InterPro" id="IPR050468">
    <property type="entry name" value="Cuticle_Struct_Prot"/>
</dbReference>